<feature type="domain" description="Siroheme decarboxylase NirL-like HTH" evidence="7">
    <location>
        <begin position="9"/>
        <end position="54"/>
    </location>
</feature>
<evidence type="ECO:0000256" key="2">
    <source>
        <dbReference type="ARBA" id="ARBA00023444"/>
    </source>
</evidence>
<evidence type="ECO:0000256" key="3">
    <source>
        <dbReference type="ARBA" id="ARBA00023457"/>
    </source>
</evidence>
<comment type="similarity">
    <text evidence="3">Belongs to the Ahb/Nir family.</text>
</comment>
<dbReference type="GO" id="GO:0016829">
    <property type="term" value="F:lyase activity"/>
    <property type="evidence" value="ECO:0007669"/>
    <property type="project" value="UniProtKB-KW"/>
</dbReference>
<accession>A0A238K1X0</accession>
<feature type="domain" description="Siroheme decarboxylase NirL-like HTH" evidence="7">
    <location>
        <begin position="172"/>
        <end position="217"/>
    </location>
</feature>
<dbReference type="RefSeq" id="WP_097803417.1">
    <property type="nucleotide sequence ID" value="NZ_FXYH01000002.1"/>
</dbReference>
<evidence type="ECO:0000259" key="6">
    <source>
        <dbReference type="Pfam" id="PF17805"/>
    </source>
</evidence>
<dbReference type="Pfam" id="PF17805">
    <property type="entry name" value="AsnC_trans_reg2"/>
    <property type="match status" value="2"/>
</dbReference>
<comment type="pathway">
    <text evidence="2">Porphyrin-containing compound metabolism.</text>
</comment>
<keyword evidence="9" id="KW-1185">Reference proteome</keyword>
<dbReference type="PANTHER" id="PTHR43413:SF1">
    <property type="entry name" value="SIROHEME DECARBOXYLASE NIRL SUBUNIT"/>
    <property type="match status" value="1"/>
</dbReference>
<dbReference type="InterPro" id="IPR040523">
    <property type="entry name" value="AsnC_trans_reg2"/>
</dbReference>
<feature type="domain" description="Siroheme decarboxylase AsnC-like ligand binding" evidence="6">
    <location>
        <begin position="68"/>
        <end position="136"/>
    </location>
</feature>
<dbReference type="Gene3D" id="1.10.10.10">
    <property type="entry name" value="Winged helix-like DNA-binding domain superfamily/Winged helix DNA-binding domain"/>
    <property type="match status" value="1"/>
</dbReference>
<dbReference type="OrthoDB" id="9806536at2"/>
<evidence type="ECO:0000256" key="1">
    <source>
        <dbReference type="ARBA" id="ARBA00023239"/>
    </source>
</evidence>
<evidence type="ECO:0000313" key="9">
    <source>
        <dbReference type="Proteomes" id="UP000220836"/>
    </source>
</evidence>
<evidence type="ECO:0000313" key="8">
    <source>
        <dbReference type="EMBL" id="SMX36447.1"/>
    </source>
</evidence>
<dbReference type="SUPFAM" id="SSF46785">
    <property type="entry name" value="Winged helix' DNA-binding domain"/>
    <property type="match status" value="1"/>
</dbReference>
<name>A0A238K1X0_9RHOB</name>
<organism evidence="8 9">
    <name type="scientific">Pelagimonas varians</name>
    <dbReference type="NCBI Taxonomy" id="696760"/>
    <lineage>
        <taxon>Bacteria</taxon>
        <taxon>Pseudomonadati</taxon>
        <taxon>Pseudomonadota</taxon>
        <taxon>Alphaproteobacteria</taxon>
        <taxon>Rhodobacterales</taxon>
        <taxon>Roseobacteraceae</taxon>
        <taxon>Pelagimonas</taxon>
    </lineage>
</organism>
<evidence type="ECO:0000259" key="7">
    <source>
        <dbReference type="Pfam" id="PF22451"/>
    </source>
</evidence>
<feature type="domain" description="Siroheme decarboxylase AsnC-like ligand binding" evidence="6">
    <location>
        <begin position="229"/>
        <end position="316"/>
    </location>
</feature>
<comment type="catalytic activity">
    <reaction evidence="5">
        <text>siroheme + 2 H(+) = 12,18-didecarboxysiroheme + 2 CO2</text>
        <dbReference type="Rhea" id="RHEA:19093"/>
        <dbReference type="ChEBI" id="CHEBI:15378"/>
        <dbReference type="ChEBI" id="CHEBI:16526"/>
        <dbReference type="ChEBI" id="CHEBI:60052"/>
        <dbReference type="ChEBI" id="CHEBI:140497"/>
        <dbReference type="EC" id="4.1.1.111"/>
    </reaction>
</comment>
<sequence length="330" mass="36494">MITHLDPIDQRLLDEFQRDFPLVSRPFCVLADALRLTEADVISRLETLQAEGRISRVGATVRPNTAGASTLAAMAIPEDRIAEVAARVGHEGGVNHSYLREHDWNLWFVATAPNTEALETSLDDIRRDTGLDVLDLRLRRPFNIDLGFRLSGARKRTPRRGEPDLSALGEADRPLLHAMSQGMPLVARPYAALGTRLGLDEATVIDRIQTLFTAGILTRVGVIVRHRSVGWSSNAMVVWKVPQDQILAAGEALAQHPGVTLCYERITVDGVWDYNLYSMIHARSRCEAAEILHAASALPEMAGIEHEPLFSVRCFKQTGAVLENNRERAA</sequence>
<reference evidence="8 9" key="1">
    <citation type="submission" date="2017-05" db="EMBL/GenBank/DDBJ databases">
        <authorList>
            <person name="Song R."/>
            <person name="Chenine A.L."/>
            <person name="Ruprecht R.M."/>
        </authorList>
    </citation>
    <scope>NUCLEOTIDE SEQUENCE [LARGE SCALE GENOMIC DNA]</scope>
    <source>
        <strain evidence="8 9">CECT 8663</strain>
    </source>
</reference>
<dbReference type="Gene3D" id="3.30.70.3460">
    <property type="match status" value="2"/>
</dbReference>
<evidence type="ECO:0000256" key="5">
    <source>
        <dbReference type="ARBA" id="ARBA00048470"/>
    </source>
</evidence>
<dbReference type="Proteomes" id="UP000220836">
    <property type="component" value="Unassembled WGS sequence"/>
</dbReference>
<protein>
    <recommendedName>
        <fullName evidence="4">siroheme decarboxylase</fullName>
        <ecNumber evidence="4">4.1.1.111</ecNumber>
    </recommendedName>
</protein>
<dbReference type="InterPro" id="IPR036390">
    <property type="entry name" value="WH_DNA-bd_sf"/>
</dbReference>
<dbReference type="EMBL" id="FXYH01000002">
    <property type="protein sequence ID" value="SMX36447.1"/>
    <property type="molecule type" value="Genomic_DNA"/>
</dbReference>
<dbReference type="AlphaFoldDB" id="A0A238K1X0"/>
<dbReference type="InterPro" id="IPR050684">
    <property type="entry name" value="HTH-Siroheme_Decarb"/>
</dbReference>
<evidence type="ECO:0000256" key="4">
    <source>
        <dbReference type="ARBA" id="ARBA00023471"/>
    </source>
</evidence>
<proteinExistence type="inferred from homology"/>
<dbReference type="InterPro" id="IPR053953">
    <property type="entry name" value="NirdL-like_HTH"/>
</dbReference>
<keyword evidence="1" id="KW-0456">Lyase</keyword>
<dbReference type="EC" id="4.1.1.111" evidence="4"/>
<dbReference type="InterPro" id="IPR036388">
    <property type="entry name" value="WH-like_DNA-bd_sf"/>
</dbReference>
<gene>
    <name evidence="8" type="ORF">PEV8663_00811</name>
</gene>
<dbReference type="Pfam" id="PF22451">
    <property type="entry name" value="NirdL-like_HTH"/>
    <property type="match status" value="2"/>
</dbReference>
<dbReference type="PANTHER" id="PTHR43413">
    <property type="entry name" value="TRANSCRIPTIONAL REGULATOR, ASNC FAMILY"/>
    <property type="match status" value="1"/>
</dbReference>